<proteinExistence type="predicted"/>
<dbReference type="Gene3D" id="3.40.50.300">
    <property type="entry name" value="P-loop containing nucleotide triphosphate hydrolases"/>
    <property type="match status" value="1"/>
</dbReference>
<dbReference type="RefSeq" id="WP_345366648.1">
    <property type="nucleotide sequence ID" value="NZ_BAABHJ010000040.1"/>
</dbReference>
<dbReference type="InterPro" id="IPR027417">
    <property type="entry name" value="P-loop_NTPase"/>
</dbReference>
<evidence type="ECO:0000313" key="2">
    <source>
        <dbReference type="EMBL" id="GAA4618446.1"/>
    </source>
</evidence>
<evidence type="ECO:0000256" key="1">
    <source>
        <dbReference type="SAM" id="Coils"/>
    </source>
</evidence>
<evidence type="ECO:0008006" key="4">
    <source>
        <dbReference type="Google" id="ProtNLM"/>
    </source>
</evidence>
<feature type="coiled-coil region" evidence="1">
    <location>
        <begin position="364"/>
        <end position="391"/>
    </location>
</feature>
<dbReference type="Proteomes" id="UP001500212">
    <property type="component" value="Unassembled WGS sequence"/>
</dbReference>
<sequence>MTIRFRIDQLTLRTTEGNVRYDFRSELTILSGPTGVGKTTLLELIKFAFAAGDARLAAVATDYVTDVVVDITVGQDRLRLARSVDPGKRKKIRVTDLLTQERMPDHHAGDDIPSINTLLLTKLGLPSDMRAAAQKGKSSKAGNRVTFADIYKYVYIPQYAMNRDIAGSQDDYYTPKRIAVFELLFGLTEPDILALQSEVNLLNGEIEKQNSHIEAVKAFLRDSQTTGRLEAERDLMAAVAAQAQAEAERDSIREEIDPVIDRETQALRDLLADAERSLADAHAAKVSLSRQKDEYAAERDRVHADLARLARMQDAGMRLANIEFAVCPRCMQSLNQRNVPSDSCRVCLQTDPVEGLAIEDQYETRQLNAQLQEMDDQIDVTQEQLEEVTRAIVDREQLIRNLTASLDMRTSHRVTPRLQAFSDASERLAAARARQEQFEALLRQWDRVADLEAERERLKLRQESLRADIKSRKAALEERKRVVLGRLGSEFRRAVIDLRIAAVESASVDPDSYLPTVNGKVYGRTAIPGGGAMTAIQIAYWTSLMTVALGDVDTRYPTLLILDGPRLALNTAEDTCAAIYGRLASQASANAGRVQIIISDNEIPFAYRNGYPLIEFDYSNPTISPVRHPGKANVELIVTEDETS</sequence>
<organism evidence="2 3">
    <name type="scientific">Actinoallomurus liliacearum</name>
    <dbReference type="NCBI Taxonomy" id="1080073"/>
    <lineage>
        <taxon>Bacteria</taxon>
        <taxon>Bacillati</taxon>
        <taxon>Actinomycetota</taxon>
        <taxon>Actinomycetes</taxon>
        <taxon>Streptosporangiales</taxon>
        <taxon>Thermomonosporaceae</taxon>
        <taxon>Actinoallomurus</taxon>
    </lineage>
</organism>
<keyword evidence="3" id="KW-1185">Reference proteome</keyword>
<dbReference type="SUPFAM" id="SSF52540">
    <property type="entry name" value="P-loop containing nucleoside triphosphate hydrolases"/>
    <property type="match status" value="1"/>
</dbReference>
<name>A0ABP8U1U9_9ACTN</name>
<dbReference type="EMBL" id="BAABHJ010000040">
    <property type="protein sequence ID" value="GAA4618446.1"/>
    <property type="molecule type" value="Genomic_DNA"/>
</dbReference>
<accession>A0ABP8U1U9</accession>
<evidence type="ECO:0000313" key="3">
    <source>
        <dbReference type="Proteomes" id="UP001500212"/>
    </source>
</evidence>
<keyword evidence="1" id="KW-0175">Coiled coil</keyword>
<gene>
    <name evidence="2" type="ORF">GCM10023195_82920</name>
</gene>
<comment type="caution">
    <text evidence="2">The sequence shown here is derived from an EMBL/GenBank/DDBJ whole genome shotgun (WGS) entry which is preliminary data.</text>
</comment>
<reference evidence="3" key="1">
    <citation type="journal article" date="2019" name="Int. J. Syst. Evol. Microbiol.">
        <title>The Global Catalogue of Microorganisms (GCM) 10K type strain sequencing project: providing services to taxonomists for standard genome sequencing and annotation.</title>
        <authorList>
            <consortium name="The Broad Institute Genomics Platform"/>
            <consortium name="The Broad Institute Genome Sequencing Center for Infectious Disease"/>
            <person name="Wu L."/>
            <person name="Ma J."/>
        </authorList>
    </citation>
    <scope>NUCLEOTIDE SEQUENCE [LARGE SCALE GENOMIC DNA]</scope>
    <source>
        <strain evidence="3">JCM 17938</strain>
    </source>
</reference>
<protein>
    <recommendedName>
        <fullName evidence="4">Rad50/SbcC-type AAA domain-containing protein</fullName>
    </recommendedName>
</protein>